<organism evidence="1 2">
    <name type="scientific">Prevotella pectinovora</name>
    <dbReference type="NCBI Taxonomy" id="1602169"/>
    <lineage>
        <taxon>Bacteria</taxon>
        <taxon>Pseudomonadati</taxon>
        <taxon>Bacteroidota</taxon>
        <taxon>Bacteroidia</taxon>
        <taxon>Bacteroidales</taxon>
        <taxon>Prevotellaceae</taxon>
        <taxon>Prevotella</taxon>
    </lineage>
</organism>
<evidence type="ECO:0000313" key="1">
    <source>
        <dbReference type="EMBL" id="KIP62574.1"/>
    </source>
</evidence>
<sequence length="104" mass="12298">MYFCNALVRTNYRNPSKGIEPNKSFLAKSFRNLMLGEHHELKNRYMLIGYSDVDDTHTSTHTSFDETVSALSEKYKAVNHCDWHSEGLEVYNRLNFKPFDDRFR</sequence>
<dbReference type="RefSeq" id="WP_042519233.1">
    <property type="nucleotide sequence ID" value="NZ_JXQK01000053.1"/>
</dbReference>
<dbReference type="AlphaFoldDB" id="A0A0D0IU32"/>
<evidence type="ECO:0000313" key="2">
    <source>
        <dbReference type="Proteomes" id="UP000032046"/>
    </source>
</evidence>
<protein>
    <submittedName>
        <fullName evidence="1">Uncharacterized protein</fullName>
    </submittedName>
</protein>
<dbReference type="EMBL" id="JXQK01000053">
    <property type="protein sequence ID" value="KIP62574.1"/>
    <property type="molecule type" value="Genomic_DNA"/>
</dbReference>
<comment type="caution">
    <text evidence="1">The sequence shown here is derived from an EMBL/GenBank/DDBJ whole genome shotgun (WGS) entry which is preliminary data.</text>
</comment>
<dbReference type="Proteomes" id="UP000032046">
    <property type="component" value="Unassembled WGS sequence"/>
</dbReference>
<accession>A0A0D0IU32</accession>
<name>A0A0D0IU32_9BACT</name>
<gene>
    <name evidence="1" type="ORF">ST44_07165</name>
</gene>
<reference evidence="1 2" key="1">
    <citation type="submission" date="2015-01" db="EMBL/GenBank/DDBJ databases">
        <title>Comparative genomics of non-oral Prevotella species.</title>
        <authorList>
            <person name="Accetto T."/>
            <person name="Nograsek B."/>
            <person name="Avgustin G."/>
        </authorList>
    </citation>
    <scope>NUCLEOTIDE SEQUENCE [LARGE SCALE GENOMIC DNA]</scope>
    <source>
        <strain evidence="1 2">P5-119</strain>
    </source>
</reference>
<proteinExistence type="predicted"/>
<keyword evidence="2" id="KW-1185">Reference proteome</keyword>